<evidence type="ECO:0000313" key="5">
    <source>
        <dbReference type="EMBL" id="PCK24429.1"/>
    </source>
</evidence>
<proteinExistence type="predicted"/>
<feature type="domain" description="DUF4232" evidence="3">
    <location>
        <begin position="78"/>
        <end position="211"/>
    </location>
</feature>
<reference evidence="5 6" key="1">
    <citation type="submission" date="2017-07" db="EMBL/GenBank/DDBJ databases">
        <title>Draft sequence of Rhodococcus enclensis 23b-28.</title>
        <authorList>
            <person name="Besaury L."/>
            <person name="Sancelme M."/>
            <person name="Amato P."/>
            <person name="Lallement A."/>
            <person name="Delort A.-M."/>
        </authorList>
    </citation>
    <scope>NUCLEOTIDE SEQUENCE [LARGE SCALE GENOMIC DNA]</scope>
    <source>
        <strain evidence="5 6">23b-28</strain>
    </source>
</reference>
<evidence type="ECO:0000313" key="6">
    <source>
        <dbReference type="Proteomes" id="UP000230886"/>
    </source>
</evidence>
<name>A0A2A5J5F5_RHOSG</name>
<dbReference type="EMBL" id="JARDXE010000018">
    <property type="protein sequence ID" value="MDE8648301.1"/>
    <property type="molecule type" value="Genomic_DNA"/>
</dbReference>
<dbReference type="Proteomes" id="UP000230886">
    <property type="component" value="Unassembled WGS sequence"/>
</dbReference>
<dbReference type="KEGG" id="rqi:C1M55_26985"/>
<sequence length="213" mass="20947">MNSNRMRNVGLLAAPLAALALLSGCGSDETGTAESSPAPASTTTASAPTTQTGTASPSTTHTDHTQTTTSTAPNPEGCAIGELNVTLGESSGAAGSVELPVVFTNTGGRTCTLDGFPGVSYVTGASGSEVGAAAGRSGSGSLVSLAPGSAATSLVRATNVENYPADQCGVTDVAGLRVYPPNSYDSVFLAYPTKGCSMTGANINQLTVAPVAR</sequence>
<dbReference type="Proteomes" id="UP001217325">
    <property type="component" value="Unassembled WGS sequence"/>
</dbReference>
<organism evidence="5 6">
    <name type="scientific">Rhodococcus qingshengii</name>
    <dbReference type="NCBI Taxonomy" id="334542"/>
    <lineage>
        <taxon>Bacteria</taxon>
        <taxon>Bacillati</taxon>
        <taxon>Actinomycetota</taxon>
        <taxon>Actinomycetes</taxon>
        <taxon>Mycobacteriales</taxon>
        <taxon>Nocardiaceae</taxon>
        <taxon>Rhodococcus</taxon>
        <taxon>Rhodococcus erythropolis group</taxon>
    </lineage>
</organism>
<comment type="caution">
    <text evidence="5">The sequence shown here is derived from an EMBL/GenBank/DDBJ whole genome shotgun (WGS) entry which is preliminary data.</text>
</comment>
<dbReference type="AlphaFoldDB" id="A0A2A5J5F5"/>
<keyword evidence="2" id="KW-0732">Signal</keyword>
<evidence type="ECO:0000256" key="1">
    <source>
        <dbReference type="SAM" id="MobiDB-lite"/>
    </source>
</evidence>
<gene>
    <name evidence="5" type="ORF">CHR55_25925</name>
    <name evidence="4" type="ORF">PXH69_25365</name>
</gene>
<reference evidence="4" key="2">
    <citation type="submission" date="2023-02" db="EMBL/GenBank/DDBJ databases">
        <title>A novel hydrolase synthesized by Rhodococcus erythropolis HQ is responsible for the detoxification of Zearalenone.</title>
        <authorList>
            <person name="Hu J."/>
            <person name="Xu J."/>
        </authorList>
    </citation>
    <scope>NUCLEOTIDE SEQUENCE</scope>
    <source>
        <strain evidence="4">HQ</strain>
    </source>
</reference>
<feature type="compositionally biased region" description="Low complexity" evidence="1">
    <location>
        <begin position="30"/>
        <end position="71"/>
    </location>
</feature>
<feature type="chain" id="PRO_5044065286" evidence="2">
    <location>
        <begin position="21"/>
        <end position="213"/>
    </location>
</feature>
<dbReference type="PROSITE" id="PS51257">
    <property type="entry name" value="PROKAR_LIPOPROTEIN"/>
    <property type="match status" value="1"/>
</dbReference>
<evidence type="ECO:0000313" key="4">
    <source>
        <dbReference type="EMBL" id="MDE8648301.1"/>
    </source>
</evidence>
<evidence type="ECO:0000259" key="3">
    <source>
        <dbReference type="Pfam" id="PF14016"/>
    </source>
</evidence>
<accession>A0A2A5J5F5</accession>
<dbReference type="EMBL" id="NOVD01000030">
    <property type="protein sequence ID" value="PCK24429.1"/>
    <property type="molecule type" value="Genomic_DNA"/>
</dbReference>
<dbReference type="RefSeq" id="WP_042447085.1">
    <property type="nucleotide sequence ID" value="NZ_CP025959.1"/>
</dbReference>
<feature type="signal peptide" evidence="2">
    <location>
        <begin position="1"/>
        <end position="20"/>
    </location>
</feature>
<evidence type="ECO:0000256" key="2">
    <source>
        <dbReference type="SAM" id="SignalP"/>
    </source>
</evidence>
<dbReference type="Pfam" id="PF14016">
    <property type="entry name" value="DUF4232"/>
    <property type="match status" value="1"/>
</dbReference>
<protein>
    <submittedName>
        <fullName evidence="5">DUF4232 domain-containing protein</fullName>
    </submittedName>
</protein>
<feature type="region of interest" description="Disordered" evidence="1">
    <location>
        <begin position="26"/>
        <end position="80"/>
    </location>
</feature>
<dbReference type="InterPro" id="IPR025326">
    <property type="entry name" value="DUF4232"/>
</dbReference>